<evidence type="ECO:0000256" key="1">
    <source>
        <dbReference type="ARBA" id="ARBA00004651"/>
    </source>
</evidence>
<feature type="transmembrane region" description="Helical" evidence="6">
    <location>
        <begin position="101"/>
        <end position="121"/>
    </location>
</feature>
<keyword evidence="3 6" id="KW-0812">Transmembrane</keyword>
<dbReference type="STRING" id="722438.F539_03695"/>
<dbReference type="InterPro" id="IPR019264">
    <property type="entry name" value="DUF2179"/>
</dbReference>
<evidence type="ECO:0000256" key="6">
    <source>
        <dbReference type="SAM" id="Phobius"/>
    </source>
</evidence>
<organism evidence="8 9">
    <name type="scientific">Mycoplasmoides pneumoniae (strain ATCC 15531 / DSM 23978 / CIP 103766 / NBRC 14401 / NCTC 10119 / FH)</name>
    <name type="common">Mycoplasma pneumoniae</name>
    <dbReference type="NCBI Taxonomy" id="722438"/>
    <lineage>
        <taxon>Bacteria</taxon>
        <taxon>Bacillati</taxon>
        <taxon>Mycoplasmatota</taxon>
        <taxon>Mycoplasmoidales</taxon>
        <taxon>Mycoplasmoidaceae</taxon>
        <taxon>Mycoplasmoides</taxon>
    </lineage>
</organism>
<feature type="transmembrane region" description="Helical" evidence="6">
    <location>
        <begin position="291"/>
        <end position="310"/>
    </location>
</feature>
<protein>
    <recommendedName>
        <fullName evidence="7">DUF2179 domain-containing protein</fullName>
    </recommendedName>
</protein>
<feature type="transmembrane region" description="Helical" evidence="6">
    <location>
        <begin position="196"/>
        <end position="225"/>
    </location>
</feature>
<dbReference type="PANTHER" id="PTHR33545">
    <property type="entry name" value="UPF0750 MEMBRANE PROTEIN YITT-RELATED"/>
    <property type="match status" value="1"/>
</dbReference>
<dbReference type="GeneID" id="66608655"/>
<evidence type="ECO:0000256" key="3">
    <source>
        <dbReference type="ARBA" id="ARBA00022692"/>
    </source>
</evidence>
<comment type="subcellular location">
    <subcellularLocation>
        <location evidence="1">Cell membrane</location>
        <topology evidence="1">Multi-pass membrane protein</topology>
    </subcellularLocation>
</comment>
<feature type="domain" description="DUF2179" evidence="7">
    <location>
        <begin position="343"/>
        <end position="393"/>
    </location>
</feature>
<dbReference type="Proteomes" id="UP000007756">
    <property type="component" value="Chromosome"/>
</dbReference>
<dbReference type="Gene3D" id="3.30.70.120">
    <property type="match status" value="1"/>
</dbReference>
<dbReference type="InterPro" id="IPR015867">
    <property type="entry name" value="N-reg_PII/ATP_PRibTrfase_C"/>
</dbReference>
<keyword evidence="2" id="KW-1003">Cell membrane</keyword>
<dbReference type="PaxDb" id="722438-MPNE_0767"/>
<keyword evidence="4 6" id="KW-1133">Transmembrane helix</keyword>
<dbReference type="HOGENOM" id="CLU_043038_0_0_14"/>
<dbReference type="RefSeq" id="WP_014575048.1">
    <property type="nucleotide sequence ID" value="NZ_CP010546.1"/>
</dbReference>
<evidence type="ECO:0000313" key="8">
    <source>
        <dbReference type="EMBL" id="ADK86717.1"/>
    </source>
</evidence>
<dbReference type="Pfam" id="PF02588">
    <property type="entry name" value="YitT_membrane"/>
    <property type="match status" value="2"/>
</dbReference>
<proteinExistence type="predicted"/>
<feature type="transmembrane region" description="Helical" evidence="6">
    <location>
        <begin position="246"/>
        <end position="271"/>
    </location>
</feature>
<evidence type="ECO:0000259" key="7">
    <source>
        <dbReference type="Pfam" id="PF10035"/>
    </source>
</evidence>
<feature type="transmembrane region" description="Helical" evidence="6">
    <location>
        <begin position="44"/>
        <end position="64"/>
    </location>
</feature>
<feature type="transmembrane region" description="Helical" evidence="6">
    <location>
        <begin position="128"/>
        <end position="149"/>
    </location>
</feature>
<dbReference type="PANTHER" id="PTHR33545:SF5">
    <property type="entry name" value="UPF0750 MEMBRANE PROTEIN YITT"/>
    <property type="match status" value="1"/>
</dbReference>
<dbReference type="GO" id="GO:0005886">
    <property type="term" value="C:plasma membrane"/>
    <property type="evidence" value="ECO:0007669"/>
    <property type="project" value="UniProtKB-SubCell"/>
</dbReference>
<dbReference type="Pfam" id="PF10035">
    <property type="entry name" value="DUF2179"/>
    <property type="match status" value="1"/>
</dbReference>
<keyword evidence="5 6" id="KW-0472">Membrane</keyword>
<dbReference type="AlphaFoldDB" id="A0A0H3DJY3"/>
<name>A0A0H3DJY3_MYCPB</name>
<dbReference type="KEGG" id="mpj:MPNE_0767"/>
<evidence type="ECO:0000256" key="5">
    <source>
        <dbReference type="ARBA" id="ARBA00023136"/>
    </source>
</evidence>
<sequence>MDWLKRWFTRKDQDKTETTSASKRAKITSSLLMFSALYEAKKPLKYTIVYILALVNAFFLLVFIQQTGLYSFGISSLTQGFARLLFVLLKNLEDGQRNLVFNIFYWLFYVIVNIPLIIFSYKKIGKRFTILSTHYVVASNVFGFIFSIIPGANQLPSMLSAVHHTEFWEAAKKAEGVDQSALFVPFLWNDTSQGNVIISTFIYAGIYGFVNGTSLAILYILGSCAGGADFLTQYFARKKNRSVGPILFYVNTFILIIAILMGSFVAGSIVLQDIPDYKKSAWQVNLFFSPNLIATFFSVLFTGTVVSHLFPRYNFAEIKVFTDKIEEVRLALLNDKATHSLSIQETMGGYSLAKKRMIVSVTMYVEIPNLIRIIRKIDKDCLVSITRIRGIDGYIYLCSQD</sequence>
<dbReference type="EMBL" id="CP002077">
    <property type="protein sequence ID" value="ADK86717.1"/>
    <property type="molecule type" value="Genomic_DNA"/>
</dbReference>
<dbReference type="InterPro" id="IPR003740">
    <property type="entry name" value="YitT"/>
</dbReference>
<dbReference type="InterPro" id="IPR051461">
    <property type="entry name" value="UPF0750_membrane"/>
</dbReference>
<gene>
    <name evidence="8" type="ordered locus">MPNE_0767</name>
</gene>
<evidence type="ECO:0000256" key="4">
    <source>
        <dbReference type="ARBA" id="ARBA00022989"/>
    </source>
</evidence>
<reference evidence="8 9" key="1">
    <citation type="journal article" date="2010" name="Appl. Environ. Microbiol.">
        <title>Targeted chromosomal knockouts in Mycoplasma pneumoniae.</title>
        <authorList>
            <person name="Krishnakumar R."/>
            <person name="Assad-Garcia N."/>
            <person name="Benders G.A."/>
            <person name="Phan Q."/>
            <person name="Montague M.G."/>
            <person name="Glass J.I."/>
        </authorList>
    </citation>
    <scope>NUCLEOTIDE SEQUENCE [LARGE SCALE GENOMIC DNA]</scope>
    <source>
        <strain evidence="9">ATCC 15531 / DSM 22911 / NBRC 14401 / NCTC 10119 / FH</strain>
    </source>
</reference>
<dbReference type="PATRIC" id="fig|722438.3.peg.746"/>
<accession>A0A0H3DJY3</accession>
<evidence type="ECO:0000256" key="2">
    <source>
        <dbReference type="ARBA" id="ARBA00022475"/>
    </source>
</evidence>
<evidence type="ECO:0000313" key="9">
    <source>
        <dbReference type="Proteomes" id="UP000007756"/>
    </source>
</evidence>
<dbReference type="eggNOG" id="COG1284">
    <property type="taxonomic scope" value="Bacteria"/>
</dbReference>